<sequence length="692" mass="79383">MTEEEMTMRAHLKLIKTDNYHWIELEKSGAPPRVIGKKYLKSVEGFGQLIGEIITYNLGKSEHTITTWISRVIRLLSLCSKEHEIRTTPNTNSEWEYFVHSLYVTCIASREQEASVETRAWLWNNNVKPFLEWLQARDFIPLDVILPRAKRVQAPGNLRSFQVTLIDNWKPEEIAPSTFQASLLCEINIQRTDQQYLDELHYELDRRATLLHSCLLRYWQSIKAHYNFGKRLTGSATPEGVDEALENLSRITTPSRRNPTHHPLKPDTEEKLQLLLAYMKPRGLFFFCKERGCMPAKNTIYRCFPFLESILPIFDADALPPWQKTAMSSHRLNWLLGYLDSRDVAALIAFLILLNPSWNFTPLLEAKVRSNGGKSWLEMSEGSVRFSVDKKRARSRKYSALCDTSREILHFLVETNHSRSRFMPPHLIDALFVRCNALYGWGVPGVHGMVTHLSDSSAKTKFKVANYYPKLEKAGITQALSFSTIRTTMGVLEWFKTGSVKSVAMKLGNSNRVAMKHYLPEPLINAFNTRRVRQFQNLLIIAATKDEKYMLEATDFSCLEDLNLFLRNVVDSAPGKNPLLSEVLSGTYRQSREGELIASLSENSLTALYTYKYSAIESNIDSKSLSETCQRSGIIPLSLITLSSYLESFLQQHKDQSLRTLHQKALSNAKQLTTSLRWIDLFICREVLHEKV</sequence>
<comment type="caution">
    <text evidence="1">The sequence shown here is derived from an EMBL/GenBank/DDBJ whole genome shotgun (WGS) entry which is preliminary data.</text>
</comment>
<protein>
    <recommendedName>
        <fullName evidence="3">Phage integrase family protein</fullName>
    </recommendedName>
</protein>
<name>A0ABU5NTP6_9GAMM</name>
<evidence type="ECO:0000313" key="1">
    <source>
        <dbReference type="EMBL" id="MEA1079185.1"/>
    </source>
</evidence>
<gene>
    <name evidence="1" type="ORF">U5822_00800</name>
</gene>
<accession>A0ABU5NTP6</accession>
<organism evidence="1 2">
    <name type="scientific">Marinobacter qingdaonensis</name>
    <dbReference type="NCBI Taxonomy" id="3108486"/>
    <lineage>
        <taxon>Bacteria</taxon>
        <taxon>Pseudomonadati</taxon>
        <taxon>Pseudomonadota</taxon>
        <taxon>Gammaproteobacteria</taxon>
        <taxon>Pseudomonadales</taxon>
        <taxon>Marinobacteraceae</taxon>
        <taxon>Marinobacter</taxon>
    </lineage>
</organism>
<proteinExistence type="predicted"/>
<evidence type="ECO:0000313" key="2">
    <source>
        <dbReference type="Proteomes" id="UP001305746"/>
    </source>
</evidence>
<dbReference type="EMBL" id="JAYDCJ010000001">
    <property type="protein sequence ID" value="MEA1079185.1"/>
    <property type="molecule type" value="Genomic_DNA"/>
</dbReference>
<dbReference type="Proteomes" id="UP001305746">
    <property type="component" value="Unassembled WGS sequence"/>
</dbReference>
<evidence type="ECO:0008006" key="3">
    <source>
        <dbReference type="Google" id="ProtNLM"/>
    </source>
</evidence>
<keyword evidence="2" id="KW-1185">Reference proteome</keyword>
<reference evidence="1 2" key="1">
    <citation type="submission" date="2023-12" db="EMBL/GenBank/DDBJ databases">
        <title>Marinobacter qingdaonensis sp. nov., isolated from the intertidal sediment of Qingdao, PR China.</title>
        <authorList>
            <person name="Li Y."/>
        </authorList>
    </citation>
    <scope>NUCLEOTIDE SEQUENCE [LARGE SCALE GENOMIC DNA]</scope>
    <source>
        <strain evidence="1 2">ASW11-75</strain>
    </source>
</reference>
<dbReference type="RefSeq" id="WP_322853721.1">
    <property type="nucleotide sequence ID" value="NZ_JAYDCJ010000001.1"/>
</dbReference>